<dbReference type="EMBL" id="JACSDZ010000003">
    <property type="protein sequence ID" value="KAF7409400.1"/>
    <property type="molecule type" value="Genomic_DNA"/>
</dbReference>
<keyword evidence="3" id="KW-1185">Reference proteome</keyword>
<evidence type="ECO:0000313" key="2">
    <source>
        <dbReference type="EMBL" id="KAF7409400.1"/>
    </source>
</evidence>
<dbReference type="AlphaFoldDB" id="A0A834NHL5"/>
<accession>A0A834NHL5</accession>
<name>A0A834NHL5_VESGE</name>
<gene>
    <name evidence="2" type="ORF">HZH68_003781</name>
</gene>
<dbReference type="Proteomes" id="UP000617340">
    <property type="component" value="Unassembled WGS sequence"/>
</dbReference>
<comment type="caution">
    <text evidence="2">The sequence shown here is derived from an EMBL/GenBank/DDBJ whole genome shotgun (WGS) entry which is preliminary data.</text>
</comment>
<evidence type="ECO:0000256" key="1">
    <source>
        <dbReference type="SAM" id="MobiDB-lite"/>
    </source>
</evidence>
<evidence type="ECO:0000313" key="3">
    <source>
        <dbReference type="Proteomes" id="UP000617340"/>
    </source>
</evidence>
<feature type="region of interest" description="Disordered" evidence="1">
    <location>
        <begin position="38"/>
        <end position="60"/>
    </location>
</feature>
<organism evidence="2 3">
    <name type="scientific">Vespula germanica</name>
    <name type="common">German yellow jacket</name>
    <name type="synonym">Paravespula germanica</name>
    <dbReference type="NCBI Taxonomy" id="30212"/>
    <lineage>
        <taxon>Eukaryota</taxon>
        <taxon>Metazoa</taxon>
        <taxon>Ecdysozoa</taxon>
        <taxon>Arthropoda</taxon>
        <taxon>Hexapoda</taxon>
        <taxon>Insecta</taxon>
        <taxon>Pterygota</taxon>
        <taxon>Neoptera</taxon>
        <taxon>Endopterygota</taxon>
        <taxon>Hymenoptera</taxon>
        <taxon>Apocrita</taxon>
        <taxon>Aculeata</taxon>
        <taxon>Vespoidea</taxon>
        <taxon>Vespidae</taxon>
        <taxon>Vespinae</taxon>
        <taxon>Vespula</taxon>
    </lineage>
</organism>
<sequence length="185" mass="21195">MALGFPSFSLDTKTFSVITKRRCTRKFKGCVLHATLGDNKDEKDEEEEKEEEEEEVEERTVENHGGLCLRELCFLGLRGDFSTKDKAASRFQQGYTNELGTVKERAEEKDKRKEKYSKEFLSGLSSSYKVGFLIINHTPYSMSNTYTEWGQRQDAKGIIRSVSQRRYSAESRVTGSYVANLWSLA</sequence>
<protein>
    <submittedName>
        <fullName evidence="2">Uncharacterized protein</fullName>
    </submittedName>
</protein>
<reference evidence="2" key="1">
    <citation type="journal article" date="2020" name="G3 (Bethesda)">
        <title>High-Quality Assemblies for Three Invasive Social Wasps from the &lt;i&gt;Vespula&lt;/i&gt; Genus.</title>
        <authorList>
            <person name="Harrop T.W.R."/>
            <person name="Guhlin J."/>
            <person name="McLaughlin G.M."/>
            <person name="Permina E."/>
            <person name="Stockwell P."/>
            <person name="Gilligan J."/>
            <person name="Le Lec M.F."/>
            <person name="Gruber M.A.M."/>
            <person name="Quinn O."/>
            <person name="Lovegrove M."/>
            <person name="Duncan E.J."/>
            <person name="Remnant E.J."/>
            <person name="Van Eeckhoven J."/>
            <person name="Graham B."/>
            <person name="Knapp R.A."/>
            <person name="Langford K.W."/>
            <person name="Kronenberg Z."/>
            <person name="Press M.O."/>
            <person name="Eacker S.M."/>
            <person name="Wilson-Rankin E.E."/>
            <person name="Purcell J."/>
            <person name="Lester P.J."/>
            <person name="Dearden P.K."/>
        </authorList>
    </citation>
    <scope>NUCLEOTIDE SEQUENCE</scope>
    <source>
        <strain evidence="2">Linc-1</strain>
    </source>
</reference>
<feature type="compositionally biased region" description="Acidic residues" evidence="1">
    <location>
        <begin position="43"/>
        <end position="57"/>
    </location>
</feature>
<proteinExistence type="predicted"/>